<dbReference type="PRINTS" id="PR00455">
    <property type="entry name" value="HTHTETR"/>
</dbReference>
<name>A0A927H8B6_9BACL</name>
<keyword evidence="3" id="KW-0804">Transcription</keyword>
<dbReference type="PANTHER" id="PTHR30055:SF238">
    <property type="entry name" value="MYCOFACTOCIN BIOSYNTHESIS TRANSCRIPTIONAL REGULATOR MFTR-RELATED"/>
    <property type="match status" value="1"/>
</dbReference>
<evidence type="ECO:0000259" key="5">
    <source>
        <dbReference type="PROSITE" id="PS50977"/>
    </source>
</evidence>
<sequence>MDLKTRIAEAAEQVIRANGLAKTTTKEIARIAGCSEGSLYNHFKSKEDLFLYVLRGQLTNLMGALTALRELAGQGTVRGNLEKVALAAVADYYQSMSFICSVISERDLLNRHREGFAARNEGPHRANETLEAYLSEEKLLGRVHESISPRAAADLLLGSCFQHAFQLRFLGREESEEQRSRFVKHTLDALFEGLQAREA</sequence>
<evidence type="ECO:0000256" key="3">
    <source>
        <dbReference type="ARBA" id="ARBA00023163"/>
    </source>
</evidence>
<feature type="DNA-binding region" description="H-T-H motif" evidence="4">
    <location>
        <begin position="24"/>
        <end position="43"/>
    </location>
</feature>
<dbReference type="PROSITE" id="PS50977">
    <property type="entry name" value="HTH_TETR_2"/>
    <property type="match status" value="1"/>
</dbReference>
<dbReference type="PANTHER" id="PTHR30055">
    <property type="entry name" value="HTH-TYPE TRANSCRIPTIONAL REGULATOR RUTR"/>
    <property type="match status" value="1"/>
</dbReference>
<protein>
    <submittedName>
        <fullName evidence="6">TetR/AcrR family transcriptional regulator</fullName>
    </submittedName>
</protein>
<dbReference type="GO" id="GO:0000976">
    <property type="term" value="F:transcription cis-regulatory region binding"/>
    <property type="evidence" value="ECO:0007669"/>
    <property type="project" value="TreeGrafter"/>
</dbReference>
<dbReference type="Pfam" id="PF00440">
    <property type="entry name" value="TetR_N"/>
    <property type="match status" value="1"/>
</dbReference>
<evidence type="ECO:0000256" key="1">
    <source>
        <dbReference type="ARBA" id="ARBA00023015"/>
    </source>
</evidence>
<dbReference type="InterPro" id="IPR050109">
    <property type="entry name" value="HTH-type_TetR-like_transc_reg"/>
</dbReference>
<evidence type="ECO:0000313" key="6">
    <source>
        <dbReference type="EMBL" id="MBD2871397.1"/>
    </source>
</evidence>
<reference evidence="6" key="1">
    <citation type="submission" date="2020-09" db="EMBL/GenBank/DDBJ databases">
        <title>A novel bacterium of genus Paenibacillus, isolated from South China Sea.</title>
        <authorList>
            <person name="Huang H."/>
            <person name="Mo K."/>
            <person name="Hu Y."/>
        </authorList>
    </citation>
    <scope>NUCLEOTIDE SEQUENCE</scope>
    <source>
        <strain evidence="6">IB182493</strain>
    </source>
</reference>
<dbReference type="InterPro" id="IPR009057">
    <property type="entry name" value="Homeodomain-like_sf"/>
</dbReference>
<dbReference type="AlphaFoldDB" id="A0A927H8B6"/>
<organism evidence="6 7">
    <name type="scientific">Paenibacillus arenilitoris</name>
    <dbReference type="NCBI Taxonomy" id="2772299"/>
    <lineage>
        <taxon>Bacteria</taxon>
        <taxon>Bacillati</taxon>
        <taxon>Bacillota</taxon>
        <taxon>Bacilli</taxon>
        <taxon>Bacillales</taxon>
        <taxon>Paenibacillaceae</taxon>
        <taxon>Paenibacillus</taxon>
    </lineage>
</organism>
<dbReference type="Gene3D" id="1.10.357.10">
    <property type="entry name" value="Tetracycline Repressor, domain 2"/>
    <property type="match status" value="1"/>
</dbReference>
<feature type="domain" description="HTH tetR-type" evidence="5">
    <location>
        <begin position="1"/>
        <end position="61"/>
    </location>
</feature>
<evidence type="ECO:0000256" key="4">
    <source>
        <dbReference type="PROSITE-ProRule" id="PRU00335"/>
    </source>
</evidence>
<evidence type="ECO:0000256" key="2">
    <source>
        <dbReference type="ARBA" id="ARBA00023125"/>
    </source>
</evidence>
<gene>
    <name evidence="6" type="ORF">IDH41_22675</name>
</gene>
<dbReference type="GO" id="GO:0003700">
    <property type="term" value="F:DNA-binding transcription factor activity"/>
    <property type="evidence" value="ECO:0007669"/>
    <property type="project" value="TreeGrafter"/>
</dbReference>
<accession>A0A927H8B6</accession>
<evidence type="ECO:0000313" key="7">
    <source>
        <dbReference type="Proteomes" id="UP000632125"/>
    </source>
</evidence>
<dbReference type="InterPro" id="IPR001647">
    <property type="entry name" value="HTH_TetR"/>
</dbReference>
<comment type="caution">
    <text evidence="6">The sequence shown here is derived from an EMBL/GenBank/DDBJ whole genome shotgun (WGS) entry which is preliminary data.</text>
</comment>
<keyword evidence="2 4" id="KW-0238">DNA-binding</keyword>
<keyword evidence="7" id="KW-1185">Reference proteome</keyword>
<proteinExistence type="predicted"/>
<dbReference type="Proteomes" id="UP000632125">
    <property type="component" value="Unassembled WGS sequence"/>
</dbReference>
<dbReference type="SUPFAM" id="SSF46689">
    <property type="entry name" value="Homeodomain-like"/>
    <property type="match status" value="1"/>
</dbReference>
<keyword evidence="1" id="KW-0805">Transcription regulation</keyword>
<dbReference type="RefSeq" id="WP_190865155.1">
    <property type="nucleotide sequence ID" value="NZ_JACXIY010000029.1"/>
</dbReference>
<dbReference type="EMBL" id="JACXIY010000029">
    <property type="protein sequence ID" value="MBD2871397.1"/>
    <property type="molecule type" value="Genomic_DNA"/>
</dbReference>